<gene>
    <name evidence="2" type="ORF">Gasu_16520</name>
</gene>
<feature type="transmembrane region" description="Helical" evidence="1">
    <location>
        <begin position="21"/>
        <end position="41"/>
    </location>
</feature>
<accession>M2XLT8</accession>
<evidence type="ECO:0000313" key="3">
    <source>
        <dbReference type="Proteomes" id="UP000030680"/>
    </source>
</evidence>
<reference evidence="3" key="1">
    <citation type="journal article" date="2013" name="Science">
        <title>Gene transfer from bacteria and archaea facilitated evolution of an extremophilic eukaryote.</title>
        <authorList>
            <person name="Schonknecht G."/>
            <person name="Chen W.H."/>
            <person name="Ternes C.M."/>
            <person name="Barbier G.G."/>
            <person name="Shrestha R.P."/>
            <person name="Stanke M."/>
            <person name="Brautigam A."/>
            <person name="Baker B.J."/>
            <person name="Banfield J.F."/>
            <person name="Garavito R.M."/>
            <person name="Carr K."/>
            <person name="Wilkerson C."/>
            <person name="Rensing S.A."/>
            <person name="Gagneul D."/>
            <person name="Dickenson N.E."/>
            <person name="Oesterhelt C."/>
            <person name="Lercher M.J."/>
            <person name="Weber A.P."/>
        </authorList>
    </citation>
    <scope>NUCLEOTIDE SEQUENCE [LARGE SCALE GENOMIC DNA]</scope>
    <source>
        <strain evidence="3">074W</strain>
    </source>
</reference>
<proteinExistence type="predicted"/>
<keyword evidence="1" id="KW-0472">Membrane</keyword>
<sequence>MQGFTTTSLLKPGVSSATHNVLRIVLFLLLLLLFVCILLGINQPHSTVLFFLALGLTLSYLWFMSLKA</sequence>
<feature type="transmembrane region" description="Helical" evidence="1">
    <location>
        <begin position="47"/>
        <end position="66"/>
    </location>
</feature>
<organism evidence="2 3">
    <name type="scientific">Galdieria sulphuraria</name>
    <name type="common">Red alga</name>
    <dbReference type="NCBI Taxonomy" id="130081"/>
    <lineage>
        <taxon>Eukaryota</taxon>
        <taxon>Rhodophyta</taxon>
        <taxon>Bangiophyceae</taxon>
        <taxon>Galdieriales</taxon>
        <taxon>Galdieriaceae</taxon>
        <taxon>Galdieria</taxon>
    </lineage>
</organism>
<name>M2XLT8_GALSU</name>
<evidence type="ECO:0000313" key="2">
    <source>
        <dbReference type="EMBL" id="EME31157.1"/>
    </source>
</evidence>
<dbReference type="Gramene" id="EME31157">
    <property type="protein sequence ID" value="EME31157"/>
    <property type="gene ID" value="Gasu_16520"/>
</dbReference>
<evidence type="ECO:0000256" key="1">
    <source>
        <dbReference type="SAM" id="Phobius"/>
    </source>
</evidence>
<protein>
    <submittedName>
        <fullName evidence="2">Uncharacterized protein</fullName>
    </submittedName>
</protein>
<keyword evidence="3" id="KW-1185">Reference proteome</keyword>
<dbReference type="GeneID" id="17089829"/>
<keyword evidence="1" id="KW-0812">Transmembrane</keyword>
<dbReference type="RefSeq" id="XP_005707677.1">
    <property type="nucleotide sequence ID" value="XM_005707620.1"/>
</dbReference>
<dbReference type="Proteomes" id="UP000030680">
    <property type="component" value="Unassembled WGS sequence"/>
</dbReference>
<keyword evidence="1" id="KW-1133">Transmembrane helix</keyword>
<dbReference type="EMBL" id="KB454494">
    <property type="protein sequence ID" value="EME31157.1"/>
    <property type="molecule type" value="Genomic_DNA"/>
</dbReference>
<dbReference type="KEGG" id="gsl:Gasu_16520"/>
<dbReference type="AlphaFoldDB" id="M2XLT8"/>